<dbReference type="Gene3D" id="3.90.550.10">
    <property type="entry name" value="Spore Coat Polysaccharide Biosynthesis Protein SpsA, Chain A"/>
    <property type="match status" value="2"/>
</dbReference>
<dbReference type="InterPro" id="IPR029044">
    <property type="entry name" value="Nucleotide-diphossugar_trans"/>
</dbReference>
<proteinExistence type="predicted"/>
<evidence type="ECO:0000313" key="4">
    <source>
        <dbReference type="Proteomes" id="UP000199428"/>
    </source>
</evidence>
<dbReference type="PANTHER" id="PTHR22916:SF3">
    <property type="entry name" value="UDP-GLCNAC:BETAGAL BETA-1,3-N-ACETYLGLUCOSAMINYLTRANSFERASE-LIKE PROTEIN 1"/>
    <property type="match status" value="1"/>
</dbReference>
<organism evidence="3 4">
    <name type="scientific">Pseudobutyrivibrio xylanivorans</name>
    <dbReference type="NCBI Taxonomy" id="185007"/>
    <lineage>
        <taxon>Bacteria</taxon>
        <taxon>Bacillati</taxon>
        <taxon>Bacillota</taxon>
        <taxon>Clostridia</taxon>
        <taxon>Lachnospirales</taxon>
        <taxon>Lachnospiraceae</taxon>
        <taxon>Pseudobutyrivibrio</taxon>
    </lineage>
</organism>
<dbReference type="CDD" id="cd00761">
    <property type="entry name" value="Glyco_tranf_GTA_type"/>
    <property type="match status" value="2"/>
</dbReference>
<gene>
    <name evidence="3" type="ORF">SAMN02910350_02471</name>
</gene>
<dbReference type="Proteomes" id="UP000199428">
    <property type="component" value="Unassembled WGS sequence"/>
</dbReference>
<dbReference type="InterPro" id="IPR001173">
    <property type="entry name" value="Glyco_trans_2-like"/>
</dbReference>
<feature type="domain" description="Glycosyltransferase 2-like" evidence="2">
    <location>
        <begin position="403"/>
        <end position="567"/>
    </location>
</feature>
<dbReference type="EMBL" id="FMWK01000016">
    <property type="protein sequence ID" value="SCZ80786.1"/>
    <property type="molecule type" value="Genomic_DNA"/>
</dbReference>
<dbReference type="AlphaFoldDB" id="A0A1G5S397"/>
<dbReference type="GO" id="GO:0016758">
    <property type="term" value="F:hexosyltransferase activity"/>
    <property type="evidence" value="ECO:0007669"/>
    <property type="project" value="UniProtKB-ARBA"/>
</dbReference>
<accession>A0A1G5S397</accession>
<dbReference type="RefSeq" id="WP_090163752.1">
    <property type="nucleotide sequence ID" value="NZ_FMWK01000016.1"/>
</dbReference>
<sequence>MKKSGKGNNIKKTFKINSKANIKELVNFDSNADVKVSIIVPICNVEKFLKKCLDSIEVQTLKDIEIICINDGSKDSSLDIIKSYSDRDSRFKIVDKENSGYGDSLNIGLSVASGKYIGIVESDDFIDPEMFETLFNVAEEKKADIVKSNFFLYWENGKDGLGGEIDELHEISTIEEDRAVITPLTYEGGKIFSAKASIWSAIYNREYLNKNKICFLPTPGASFQDTSFTFKAFSSTDKMVLIHDAFLHYRQDNAGSSVNNLDKKKHCVLEEYSEIFDYIYKNDDEAKEMLKVATASFYDACTWAYERLSQELRFEYICQLSEIYKKLLKKIPANEIPFGECWWKTSGIERIANNPFEYHVWREVERYEQNAGVIEYVEEMKKSSTFLANKKSLVEKNANPRFSIIIPAYNCEHYLQACLESVRGQSYKNFEVICVNDGSTDQTLDILKYYAAIDARISYIDVTNHGPSYARNLGIKQANGEYILFMDSDDFYNADSLAVLNQKITESNPDVVTYSANVYPIHHFNDWYENTLHGQNNTFGKLTVEDILANPYLGVYIWKCAYRREMLRSKKLCFDKSMKYGEDALFLMKVLLESNKTISLSDELYNYRVENTNSLMQTIWSKPNEYALTQNQILDKTLKLMYQYGTKPSAELFEYSCNLVFGGIDGSFGETRIKAIKQFISIIRKYKLYTCVEQSKDSAKGFYNYCLSEINAHKAATAKPSFIKLGLRRILPVSRQSYYDYEAKKIECLERQIQALHNLQNDMNNMRNEIDRLNNVIAEINAGNNVNCVNE</sequence>
<keyword evidence="1" id="KW-0175">Coiled coil</keyword>
<name>A0A1G5S397_PSEXY</name>
<evidence type="ECO:0000259" key="2">
    <source>
        <dbReference type="Pfam" id="PF00535"/>
    </source>
</evidence>
<keyword evidence="3" id="KW-0808">Transferase</keyword>
<evidence type="ECO:0000313" key="3">
    <source>
        <dbReference type="EMBL" id="SCZ80786.1"/>
    </source>
</evidence>
<protein>
    <submittedName>
        <fullName evidence="3">Glycosyltransferases involved in cell wall biogenesis</fullName>
    </submittedName>
</protein>
<reference evidence="3 4" key="1">
    <citation type="submission" date="2016-10" db="EMBL/GenBank/DDBJ databases">
        <authorList>
            <person name="de Groot N.N."/>
        </authorList>
    </citation>
    <scope>NUCLEOTIDE SEQUENCE [LARGE SCALE GENOMIC DNA]</scope>
    <source>
        <strain evidence="3 4">DSM 10317</strain>
    </source>
</reference>
<feature type="domain" description="Glycosyltransferase 2-like" evidence="2">
    <location>
        <begin position="37"/>
        <end position="153"/>
    </location>
</feature>
<dbReference type="Pfam" id="PF00535">
    <property type="entry name" value="Glycos_transf_2"/>
    <property type="match status" value="2"/>
</dbReference>
<dbReference type="SUPFAM" id="SSF53448">
    <property type="entry name" value="Nucleotide-diphospho-sugar transferases"/>
    <property type="match status" value="2"/>
</dbReference>
<feature type="coiled-coil region" evidence="1">
    <location>
        <begin position="746"/>
        <end position="783"/>
    </location>
</feature>
<evidence type="ECO:0000256" key="1">
    <source>
        <dbReference type="SAM" id="Coils"/>
    </source>
</evidence>
<dbReference type="PANTHER" id="PTHR22916">
    <property type="entry name" value="GLYCOSYLTRANSFERASE"/>
    <property type="match status" value="1"/>
</dbReference>